<comment type="similarity">
    <text evidence="1">Belongs to the HicA mRNA interferase family.</text>
</comment>
<dbReference type="SUPFAM" id="SSF54786">
    <property type="entry name" value="YcfA/nrd intein domain"/>
    <property type="match status" value="1"/>
</dbReference>
<evidence type="ECO:0000256" key="8">
    <source>
        <dbReference type="SAM" id="MobiDB-lite"/>
    </source>
</evidence>
<accession>A8LW66</accession>
<keyword evidence="7" id="KW-0346">Stress response</keyword>
<dbReference type="Gene3D" id="3.30.920.30">
    <property type="entry name" value="Hypothetical protein"/>
    <property type="match status" value="1"/>
</dbReference>
<evidence type="ECO:0000256" key="5">
    <source>
        <dbReference type="ARBA" id="ARBA00022801"/>
    </source>
</evidence>
<evidence type="ECO:0000256" key="6">
    <source>
        <dbReference type="ARBA" id="ARBA00022884"/>
    </source>
</evidence>
<reference evidence="9" key="1">
    <citation type="submission" date="2007-10" db="EMBL/GenBank/DDBJ databases">
        <title>Complete sequence of Salinispora arenicola CNS-205.</title>
        <authorList>
            <consortium name="US DOE Joint Genome Institute"/>
            <person name="Copeland A."/>
            <person name="Lucas S."/>
            <person name="Lapidus A."/>
            <person name="Barry K."/>
            <person name="Glavina del Rio T."/>
            <person name="Dalin E."/>
            <person name="Tice H."/>
            <person name="Pitluck S."/>
            <person name="Foster B."/>
            <person name="Schmutz J."/>
            <person name="Larimer F."/>
            <person name="Land M."/>
            <person name="Hauser L."/>
            <person name="Kyrpides N."/>
            <person name="Ivanova N."/>
            <person name="Jensen P.R."/>
            <person name="Moore B.S."/>
            <person name="Penn K."/>
            <person name="Jenkins C."/>
            <person name="Udwary D."/>
            <person name="Xiang L."/>
            <person name="Gontang E."/>
            <person name="Richardson P."/>
        </authorList>
    </citation>
    <scope>NUCLEOTIDE SEQUENCE [LARGE SCALE GENOMIC DNA]</scope>
    <source>
        <strain evidence="9">CNS-205</strain>
    </source>
</reference>
<keyword evidence="4" id="KW-0255">Endonuclease</keyword>
<dbReference type="InterPro" id="IPR038570">
    <property type="entry name" value="HicA_sf"/>
</dbReference>
<dbReference type="InterPro" id="IPR012933">
    <property type="entry name" value="HicA_mRNA_interferase"/>
</dbReference>
<dbReference type="KEGG" id="saq:Sare_4922"/>
<dbReference type="HOGENOM" id="CLU_164851_4_2_11"/>
<organism evidence="9">
    <name type="scientific">Salinispora arenicola (strain CNS-205)</name>
    <dbReference type="NCBI Taxonomy" id="391037"/>
    <lineage>
        <taxon>Bacteria</taxon>
        <taxon>Bacillati</taxon>
        <taxon>Actinomycetota</taxon>
        <taxon>Actinomycetes</taxon>
        <taxon>Micromonosporales</taxon>
        <taxon>Micromonosporaceae</taxon>
        <taxon>Salinispora</taxon>
    </lineage>
</organism>
<dbReference type="EMBL" id="CP000850">
    <property type="protein sequence ID" value="ABW00671.1"/>
    <property type="molecule type" value="Genomic_DNA"/>
</dbReference>
<evidence type="ECO:0000256" key="1">
    <source>
        <dbReference type="ARBA" id="ARBA00006620"/>
    </source>
</evidence>
<sequence length="56" mass="6334">MPLKVRDVIKMIEAEKWMLVATRGSHRQYKHHSKPGRVTIPGKPSRDLPPGLESSS</sequence>
<dbReference type="GO" id="GO:0003729">
    <property type="term" value="F:mRNA binding"/>
    <property type="evidence" value="ECO:0007669"/>
    <property type="project" value="InterPro"/>
</dbReference>
<dbReference type="GO" id="GO:0016787">
    <property type="term" value="F:hydrolase activity"/>
    <property type="evidence" value="ECO:0007669"/>
    <property type="project" value="UniProtKB-KW"/>
</dbReference>
<protein>
    <submittedName>
        <fullName evidence="9">YcfA family protein</fullName>
    </submittedName>
</protein>
<keyword evidence="3" id="KW-0540">Nuclease</keyword>
<evidence type="ECO:0000256" key="7">
    <source>
        <dbReference type="ARBA" id="ARBA00023016"/>
    </source>
</evidence>
<gene>
    <name evidence="9" type="ordered locus">Sare_4922</name>
</gene>
<keyword evidence="2" id="KW-1277">Toxin-antitoxin system</keyword>
<evidence type="ECO:0000256" key="2">
    <source>
        <dbReference type="ARBA" id="ARBA00022649"/>
    </source>
</evidence>
<evidence type="ECO:0000313" key="9">
    <source>
        <dbReference type="EMBL" id="ABW00671.1"/>
    </source>
</evidence>
<keyword evidence="6" id="KW-0694">RNA-binding</keyword>
<dbReference type="Pfam" id="PF07927">
    <property type="entry name" value="HicA_toxin"/>
    <property type="match status" value="1"/>
</dbReference>
<dbReference type="eggNOG" id="COG1724">
    <property type="taxonomic scope" value="Bacteria"/>
</dbReference>
<keyword evidence="5" id="KW-0378">Hydrolase</keyword>
<feature type="region of interest" description="Disordered" evidence="8">
    <location>
        <begin position="24"/>
        <end position="56"/>
    </location>
</feature>
<name>A8LW66_SALAI</name>
<proteinExistence type="inferred from homology"/>
<dbReference type="AlphaFoldDB" id="A8LW66"/>
<evidence type="ECO:0000256" key="3">
    <source>
        <dbReference type="ARBA" id="ARBA00022722"/>
    </source>
</evidence>
<feature type="compositionally biased region" description="Basic residues" evidence="8">
    <location>
        <begin position="24"/>
        <end position="35"/>
    </location>
</feature>
<dbReference type="GO" id="GO:0004519">
    <property type="term" value="F:endonuclease activity"/>
    <property type="evidence" value="ECO:0007669"/>
    <property type="project" value="UniProtKB-KW"/>
</dbReference>
<evidence type="ECO:0000256" key="4">
    <source>
        <dbReference type="ARBA" id="ARBA00022759"/>
    </source>
</evidence>